<dbReference type="InterPro" id="IPR036736">
    <property type="entry name" value="ACP-like_sf"/>
</dbReference>
<keyword evidence="3" id="KW-1185">Reference proteome</keyword>
<evidence type="ECO:0000313" key="2">
    <source>
        <dbReference type="EMBL" id="MDQ0229076.1"/>
    </source>
</evidence>
<evidence type="ECO:0000259" key="1">
    <source>
        <dbReference type="PROSITE" id="PS50075"/>
    </source>
</evidence>
<reference evidence="2 3" key="1">
    <citation type="submission" date="2023-07" db="EMBL/GenBank/DDBJ databases">
        <title>Genomic Encyclopedia of Type Strains, Phase IV (KMG-IV): sequencing the most valuable type-strain genomes for metagenomic binning, comparative biology and taxonomic classification.</title>
        <authorList>
            <person name="Goeker M."/>
        </authorList>
    </citation>
    <scope>NUCLEOTIDE SEQUENCE [LARGE SCALE GENOMIC DNA]</scope>
    <source>
        <strain evidence="2 3">DSM 29005</strain>
    </source>
</reference>
<sequence>MTDMNDLIYQANQRKRLTSALKELIVDSLDLDIDPHYITDDQPIFGRGLGLDSIDALELFIALEDKYGVTIYDDDVEVFSSINKLADYIEENAEKELIDA</sequence>
<evidence type="ECO:0000313" key="3">
    <source>
        <dbReference type="Proteomes" id="UP001234495"/>
    </source>
</evidence>
<organism evidence="2 3">
    <name type="scientific">Metabacillus malikii</name>
    <dbReference type="NCBI Taxonomy" id="1504265"/>
    <lineage>
        <taxon>Bacteria</taxon>
        <taxon>Bacillati</taxon>
        <taxon>Bacillota</taxon>
        <taxon>Bacilli</taxon>
        <taxon>Bacillales</taxon>
        <taxon>Bacillaceae</taxon>
        <taxon>Metabacillus</taxon>
    </lineage>
</organism>
<dbReference type="RefSeq" id="WP_307336175.1">
    <property type="nucleotide sequence ID" value="NZ_JAUSUD010000001.1"/>
</dbReference>
<proteinExistence type="predicted"/>
<comment type="caution">
    <text evidence="2">The sequence shown here is derived from an EMBL/GenBank/DDBJ whole genome shotgun (WGS) entry which is preliminary data.</text>
</comment>
<protein>
    <submittedName>
        <fullName evidence="2">Acyl carrier protein</fullName>
    </submittedName>
</protein>
<dbReference type="Pfam" id="PF00550">
    <property type="entry name" value="PP-binding"/>
    <property type="match status" value="1"/>
</dbReference>
<dbReference type="PROSITE" id="PS50075">
    <property type="entry name" value="CARRIER"/>
    <property type="match status" value="1"/>
</dbReference>
<dbReference type="SUPFAM" id="SSF47336">
    <property type="entry name" value="ACP-like"/>
    <property type="match status" value="1"/>
</dbReference>
<name>A0ABT9Z9Y9_9BACI</name>
<dbReference type="NCBIfam" id="NF006617">
    <property type="entry name" value="PRK09184.1"/>
    <property type="match status" value="1"/>
</dbReference>
<dbReference type="Gene3D" id="1.10.1200.10">
    <property type="entry name" value="ACP-like"/>
    <property type="match status" value="1"/>
</dbReference>
<accession>A0ABT9Z9Y9</accession>
<gene>
    <name evidence="2" type="ORF">J2S19_000326</name>
</gene>
<dbReference type="InterPro" id="IPR009081">
    <property type="entry name" value="PP-bd_ACP"/>
</dbReference>
<feature type="domain" description="Carrier" evidence="1">
    <location>
        <begin position="15"/>
        <end position="93"/>
    </location>
</feature>
<dbReference type="EMBL" id="JAUSUD010000001">
    <property type="protein sequence ID" value="MDQ0229076.1"/>
    <property type="molecule type" value="Genomic_DNA"/>
</dbReference>
<dbReference type="Proteomes" id="UP001234495">
    <property type="component" value="Unassembled WGS sequence"/>
</dbReference>